<feature type="transmembrane region" description="Helical" evidence="6">
    <location>
        <begin position="181"/>
        <end position="207"/>
    </location>
</feature>
<dbReference type="GO" id="GO:0016020">
    <property type="term" value="C:membrane"/>
    <property type="evidence" value="ECO:0007669"/>
    <property type="project" value="UniProtKB-SubCell"/>
</dbReference>
<dbReference type="PANTHER" id="PTHR11863">
    <property type="entry name" value="STEROL DESATURASE"/>
    <property type="match status" value="1"/>
</dbReference>
<keyword evidence="5 6" id="KW-0472">Membrane</keyword>
<dbReference type="EMBL" id="JABFUD020000004">
    <property type="protein sequence ID" value="KAI5080581.1"/>
    <property type="molecule type" value="Genomic_DNA"/>
</dbReference>
<dbReference type="Pfam" id="PF04116">
    <property type="entry name" value="FA_hydroxylase"/>
    <property type="match status" value="1"/>
</dbReference>
<dbReference type="SUPFAM" id="SSF51735">
    <property type="entry name" value="NAD(P)-binding Rossmann-fold domains"/>
    <property type="match status" value="1"/>
</dbReference>
<evidence type="ECO:0000256" key="6">
    <source>
        <dbReference type="SAM" id="Phobius"/>
    </source>
</evidence>
<accession>A0A9D4V684</accession>
<dbReference type="Pfam" id="PF12076">
    <property type="entry name" value="CER1-like_C"/>
    <property type="match status" value="1"/>
</dbReference>
<evidence type="ECO:0000313" key="10">
    <source>
        <dbReference type="Proteomes" id="UP000886520"/>
    </source>
</evidence>
<evidence type="ECO:0000256" key="4">
    <source>
        <dbReference type="ARBA" id="ARBA00022989"/>
    </source>
</evidence>
<comment type="subcellular location">
    <subcellularLocation>
        <location evidence="1">Membrane</location>
        <topology evidence="1">Multi-pass membrane protein</topology>
    </subcellularLocation>
</comment>
<reference evidence="9" key="1">
    <citation type="submission" date="2021-01" db="EMBL/GenBank/DDBJ databases">
        <title>Adiantum capillus-veneris genome.</title>
        <authorList>
            <person name="Fang Y."/>
            <person name="Liao Q."/>
        </authorList>
    </citation>
    <scope>NUCLEOTIDE SEQUENCE</scope>
    <source>
        <strain evidence="9">H3</strain>
        <tissue evidence="9">Leaf</tissue>
    </source>
</reference>
<dbReference type="InterPro" id="IPR021940">
    <property type="entry name" value="CER1-like_C"/>
</dbReference>
<organism evidence="9 10">
    <name type="scientific">Adiantum capillus-veneris</name>
    <name type="common">Maidenhair fern</name>
    <dbReference type="NCBI Taxonomy" id="13818"/>
    <lineage>
        <taxon>Eukaryota</taxon>
        <taxon>Viridiplantae</taxon>
        <taxon>Streptophyta</taxon>
        <taxon>Embryophyta</taxon>
        <taxon>Tracheophyta</taxon>
        <taxon>Polypodiopsida</taxon>
        <taxon>Polypodiidae</taxon>
        <taxon>Polypodiales</taxon>
        <taxon>Pteridineae</taxon>
        <taxon>Pteridaceae</taxon>
        <taxon>Vittarioideae</taxon>
        <taxon>Adiantum</taxon>
    </lineage>
</organism>
<keyword evidence="10" id="KW-1185">Reference proteome</keyword>
<evidence type="ECO:0000256" key="5">
    <source>
        <dbReference type="ARBA" id="ARBA00023136"/>
    </source>
</evidence>
<dbReference type="OrthoDB" id="408954at2759"/>
<name>A0A9D4V684_ADICA</name>
<evidence type="ECO:0000259" key="7">
    <source>
        <dbReference type="Pfam" id="PF04116"/>
    </source>
</evidence>
<dbReference type="GO" id="GO:0008610">
    <property type="term" value="P:lipid biosynthetic process"/>
    <property type="evidence" value="ECO:0007669"/>
    <property type="project" value="InterPro"/>
</dbReference>
<gene>
    <name evidence="9" type="ORF">GOP47_0003764</name>
</gene>
<dbReference type="Proteomes" id="UP000886520">
    <property type="component" value="Chromosome 4"/>
</dbReference>
<dbReference type="GO" id="GO:0016491">
    <property type="term" value="F:oxidoreductase activity"/>
    <property type="evidence" value="ECO:0007669"/>
    <property type="project" value="InterPro"/>
</dbReference>
<evidence type="ECO:0000256" key="2">
    <source>
        <dbReference type="ARBA" id="ARBA00009324"/>
    </source>
</evidence>
<evidence type="ECO:0000256" key="1">
    <source>
        <dbReference type="ARBA" id="ARBA00004141"/>
    </source>
</evidence>
<dbReference type="InterPro" id="IPR050307">
    <property type="entry name" value="Sterol_Desaturase_Related"/>
</dbReference>
<dbReference type="InterPro" id="IPR036291">
    <property type="entry name" value="NAD(P)-bd_dom_sf"/>
</dbReference>
<dbReference type="AlphaFoldDB" id="A0A9D4V684"/>
<sequence length="621" mass="70774">MAPAPLAAWPWERMGNYKYLLYAPLVLEATWGRRQDDGLTHNICLQILLLTAARLGIYQAWQMLSRMLPLIAHLQIRPQGLSYRQVDREYHCDNPHLLQALLLYAGHKWLGLFEQASLWNARGLLITLLLHMGPAELLYYCLHRALHTKFFFTNYHKLHHESLTPEPSTAGSSTFLEQLGVAMVMGLVVVGSTLLGGSSLVNLYLYLLFFDFLRAYGHSSIEIMPLSVIRSVPLLRYILYTPSYHTLHHESQDSNFCLFMPLYDYLGNTLNPETEAFHAQIRHDSISERVPDFVFLLHAVDFTSALHVHFVFRAYTSHPYKANIFLLPWLPVAILVGSAMWLWGTVFKGWNYYLRYYHHQIWVVPRFGFMYFLPFAHRNINFLIEKAILKADRIGVKVFSLAALNKNEALNGGGKLFVMKHPNLRVRVCHGNTLTAAVIIREIPEHVTEVFLTGSTSKLGRAIALYLCRKGIRVLMLTTSRKRFEVIAAEAPSDVRGNLVQVTKHQAGKNCTTWILGKWLHYSEQMLAPPGTHFHQFVVPPVIQFRKDCSYGKLAAMRLPDDVRGLACCEYTLDRNVVHACHAGGVVHLLEGWTHHEVGALDVDRIDLVWKAALKHGLSPA</sequence>
<feature type="domain" description="Fatty acid hydroxylase" evidence="7">
    <location>
        <begin position="130"/>
        <end position="269"/>
    </location>
</feature>
<keyword evidence="4 6" id="KW-1133">Transmembrane helix</keyword>
<feature type="transmembrane region" description="Helical" evidence="6">
    <location>
        <begin position="356"/>
        <end position="376"/>
    </location>
</feature>
<feature type="transmembrane region" description="Helical" evidence="6">
    <location>
        <begin position="324"/>
        <end position="344"/>
    </location>
</feature>
<proteinExistence type="inferred from homology"/>
<keyword evidence="3 6" id="KW-0812">Transmembrane</keyword>
<feature type="domain" description="Very-long-chain aldehyde decarbonylase CER1-like C-terminal" evidence="8">
    <location>
        <begin position="450"/>
        <end position="620"/>
    </location>
</feature>
<evidence type="ECO:0000313" key="9">
    <source>
        <dbReference type="EMBL" id="KAI5080581.1"/>
    </source>
</evidence>
<dbReference type="GO" id="GO:0005506">
    <property type="term" value="F:iron ion binding"/>
    <property type="evidence" value="ECO:0007669"/>
    <property type="project" value="InterPro"/>
</dbReference>
<protein>
    <submittedName>
        <fullName evidence="9">Uncharacterized protein</fullName>
    </submittedName>
</protein>
<dbReference type="InterPro" id="IPR006694">
    <property type="entry name" value="Fatty_acid_hydroxylase"/>
</dbReference>
<comment type="similarity">
    <text evidence="2">Belongs to the sterol desaturase family.</text>
</comment>
<evidence type="ECO:0000259" key="8">
    <source>
        <dbReference type="Pfam" id="PF12076"/>
    </source>
</evidence>
<evidence type="ECO:0000256" key="3">
    <source>
        <dbReference type="ARBA" id="ARBA00022692"/>
    </source>
</evidence>
<comment type="caution">
    <text evidence="9">The sequence shown here is derived from an EMBL/GenBank/DDBJ whole genome shotgun (WGS) entry which is preliminary data.</text>
</comment>